<gene>
    <name evidence="2" type="ORF">Baya_14018</name>
</gene>
<protein>
    <submittedName>
        <fullName evidence="2">L-aminoadipate-semialdehyde dehydrogenase-phosphopantetheinyl transferase</fullName>
    </submittedName>
</protein>
<reference evidence="2 3" key="1">
    <citation type="journal article" date="2019" name="Genome Biol. Evol.">
        <title>Whole-Genome Sequencing of the Giant Devil Catfish, Bagarius yarrelli.</title>
        <authorList>
            <person name="Jiang W."/>
            <person name="Lv Y."/>
            <person name="Cheng L."/>
            <person name="Yang K."/>
            <person name="Chao B."/>
            <person name="Wang X."/>
            <person name="Li Y."/>
            <person name="Pan X."/>
            <person name="You X."/>
            <person name="Zhang Y."/>
            <person name="Yang J."/>
            <person name="Li J."/>
            <person name="Zhang X."/>
            <person name="Liu S."/>
            <person name="Sun C."/>
            <person name="Yang J."/>
            <person name="Shi Q."/>
        </authorList>
    </citation>
    <scope>NUCLEOTIDE SEQUENCE [LARGE SCALE GENOMIC DNA]</scope>
    <source>
        <strain evidence="2">JWS20170419001</strain>
        <tissue evidence="2">Muscle</tissue>
    </source>
</reference>
<feature type="domain" description="4'-phosphopantetheinyl transferase N-terminal" evidence="1">
    <location>
        <begin position="12"/>
        <end position="52"/>
    </location>
</feature>
<proteinExistence type="predicted"/>
<dbReference type="OrthoDB" id="26719at2759"/>
<evidence type="ECO:0000313" key="2">
    <source>
        <dbReference type="EMBL" id="TSX85986.1"/>
    </source>
</evidence>
<keyword evidence="3" id="KW-1185">Reference proteome</keyword>
<dbReference type="GO" id="GO:0000287">
    <property type="term" value="F:magnesium ion binding"/>
    <property type="evidence" value="ECO:0007669"/>
    <property type="project" value="InterPro"/>
</dbReference>
<comment type="caution">
    <text evidence="2">The sequence shown here is derived from an EMBL/GenBank/DDBJ whole genome shotgun (WGS) entry which is preliminary data.</text>
</comment>
<dbReference type="EMBL" id="VCAZ01000143">
    <property type="protein sequence ID" value="TSX85986.1"/>
    <property type="molecule type" value="Genomic_DNA"/>
</dbReference>
<keyword evidence="2" id="KW-0808">Transferase</keyword>
<organism evidence="2 3">
    <name type="scientific">Bagarius yarrelli</name>
    <name type="common">Goonch</name>
    <name type="synonym">Bagrus yarrelli</name>
    <dbReference type="NCBI Taxonomy" id="175774"/>
    <lineage>
        <taxon>Eukaryota</taxon>
        <taxon>Metazoa</taxon>
        <taxon>Chordata</taxon>
        <taxon>Craniata</taxon>
        <taxon>Vertebrata</taxon>
        <taxon>Euteleostomi</taxon>
        <taxon>Actinopterygii</taxon>
        <taxon>Neopterygii</taxon>
        <taxon>Teleostei</taxon>
        <taxon>Ostariophysi</taxon>
        <taxon>Siluriformes</taxon>
        <taxon>Sisoridae</taxon>
        <taxon>Sisorinae</taxon>
        <taxon>Bagarius</taxon>
    </lineage>
</organism>
<dbReference type="GO" id="GO:0008897">
    <property type="term" value="F:holo-[acyl-carrier-protein] synthase activity"/>
    <property type="evidence" value="ECO:0007669"/>
    <property type="project" value="InterPro"/>
</dbReference>
<evidence type="ECO:0000313" key="3">
    <source>
        <dbReference type="Proteomes" id="UP000319801"/>
    </source>
</evidence>
<dbReference type="AlphaFoldDB" id="A0A556V7A3"/>
<sequence length="54" mass="6413">MEGARWAFRFGAWSPSRSEWLLAARCIQPEERERIRQFMFNKDAKAAIVRELIS</sequence>
<dbReference type="Pfam" id="PF22624">
    <property type="entry name" value="AASDHPPT_N"/>
    <property type="match status" value="1"/>
</dbReference>
<accession>A0A556V7A3</accession>
<dbReference type="Proteomes" id="UP000319801">
    <property type="component" value="Unassembled WGS sequence"/>
</dbReference>
<dbReference type="InterPro" id="IPR037143">
    <property type="entry name" value="4-PPantetheinyl_Trfase_dom_sf"/>
</dbReference>
<name>A0A556V7A3_BAGYA</name>
<dbReference type="Gene3D" id="3.90.470.20">
    <property type="entry name" value="4'-phosphopantetheinyl transferase domain"/>
    <property type="match status" value="1"/>
</dbReference>
<evidence type="ECO:0000259" key="1">
    <source>
        <dbReference type="Pfam" id="PF22624"/>
    </source>
</evidence>
<dbReference type="InterPro" id="IPR055066">
    <property type="entry name" value="AASDHPPT_N"/>
</dbReference>